<dbReference type="PROSITE" id="PS51217">
    <property type="entry name" value="UVRD_HELICASE_CTER"/>
    <property type="match status" value="1"/>
</dbReference>
<dbReference type="EC" id="5.6.2.4" evidence="9"/>
<evidence type="ECO:0000256" key="2">
    <source>
        <dbReference type="ARBA" id="ARBA00022741"/>
    </source>
</evidence>
<sequence>MAADWLKDLNQEQKQAVTYGAGPLLILAGAGSGKTRALTYRAAYLIKEKGLDPTRILLVTFTNKAAKEMKDRVRKLIGKETALLPWMGTFHAFCARILRIDGQMIRINKQFVIYDEDDSLTTIKQAMKNLAIDSQIYKPRVIKAAISAAKNELIDHRKYDQLIKGNFAETIARVYREYQRLLKTYEALDFDDLLMQTVKLLQNSELVAKKYQEKYLQVLIDEYQDTNKAQYQLTKFLTKKWRNFTAVGDFSQSIYSFRGADFRNLNNLKNDFPDIEVISMEQNYRSTKNILAAANQVIAKNSSHPILKLWAENRDGPKIKTFEGADDKEELQFIVNSLAGLDYQETAILYRTNAQSRIIEEALIKAGIPYILVGGVKFYSRREIKDCLAYLRLIVNPKDKVSYERLQKLGKKQLEKFINWKPSPSGQTTRERLEGILKETKYLDRFDPKDEQDLARLENIKELMSVAEEYPDLEKFLENAALVEQQDVVEKKTKSVTLMTLHASKGLEFKNVFMVGMEEGLFPHSRSLIDREELEEERRLCYVGMTRAKENLFLSYSRKRLYFGSIANNTVSRFLGDIEESLLESINDY</sequence>
<comment type="catalytic activity">
    <reaction evidence="10">
        <text>ATP + H2O = ADP + phosphate + H(+)</text>
        <dbReference type="Rhea" id="RHEA:13065"/>
        <dbReference type="ChEBI" id="CHEBI:15377"/>
        <dbReference type="ChEBI" id="CHEBI:15378"/>
        <dbReference type="ChEBI" id="CHEBI:30616"/>
        <dbReference type="ChEBI" id="CHEBI:43474"/>
        <dbReference type="ChEBI" id="CHEBI:456216"/>
        <dbReference type="EC" id="5.6.2.4"/>
    </reaction>
</comment>
<evidence type="ECO:0000259" key="13">
    <source>
        <dbReference type="PROSITE" id="PS51217"/>
    </source>
</evidence>
<dbReference type="STRING" id="1618369.UV54_C0008G0003"/>
<comment type="similarity">
    <text evidence="1">Belongs to the helicase family. UvrD subfamily.</text>
</comment>
<evidence type="ECO:0000256" key="3">
    <source>
        <dbReference type="ARBA" id="ARBA00022801"/>
    </source>
</evidence>
<name>A0A0G1F0M3_9BACT</name>
<dbReference type="InterPro" id="IPR013986">
    <property type="entry name" value="DExx_box_DNA_helicase_dom_sf"/>
</dbReference>
<evidence type="ECO:0000256" key="4">
    <source>
        <dbReference type="ARBA" id="ARBA00022806"/>
    </source>
</evidence>
<reference evidence="14 15" key="1">
    <citation type="journal article" date="2015" name="Nature">
        <title>rRNA introns, odd ribosomes, and small enigmatic genomes across a large radiation of phyla.</title>
        <authorList>
            <person name="Brown C.T."/>
            <person name="Hug L.A."/>
            <person name="Thomas B.C."/>
            <person name="Sharon I."/>
            <person name="Castelle C.J."/>
            <person name="Singh A."/>
            <person name="Wilkins M.J."/>
            <person name="Williams K.H."/>
            <person name="Banfield J.F."/>
        </authorList>
    </citation>
    <scope>NUCLEOTIDE SEQUENCE [LARGE SCALE GENOMIC DNA]</scope>
</reference>
<evidence type="ECO:0000313" key="14">
    <source>
        <dbReference type="EMBL" id="KKS80368.1"/>
    </source>
</evidence>
<evidence type="ECO:0000256" key="7">
    <source>
        <dbReference type="ARBA" id="ARBA00023235"/>
    </source>
</evidence>
<gene>
    <name evidence="14" type="ORF">UV54_C0008G0003</name>
</gene>
<organism evidence="14 15">
    <name type="scientific">Candidatus Beckwithbacteria bacterium GW2011_GWA2_43_10</name>
    <dbReference type="NCBI Taxonomy" id="1618369"/>
    <lineage>
        <taxon>Bacteria</taxon>
        <taxon>Candidatus Beckwithiibacteriota</taxon>
    </lineage>
</organism>
<dbReference type="GO" id="GO:0000725">
    <property type="term" value="P:recombinational repair"/>
    <property type="evidence" value="ECO:0007669"/>
    <property type="project" value="TreeGrafter"/>
</dbReference>
<evidence type="ECO:0000256" key="9">
    <source>
        <dbReference type="ARBA" id="ARBA00034808"/>
    </source>
</evidence>
<dbReference type="GO" id="GO:0016887">
    <property type="term" value="F:ATP hydrolysis activity"/>
    <property type="evidence" value="ECO:0007669"/>
    <property type="project" value="RHEA"/>
</dbReference>
<evidence type="ECO:0000256" key="6">
    <source>
        <dbReference type="ARBA" id="ARBA00023125"/>
    </source>
</evidence>
<comment type="catalytic activity">
    <reaction evidence="8">
        <text>Couples ATP hydrolysis with the unwinding of duplex DNA by translocating in the 3'-5' direction.</text>
        <dbReference type="EC" id="5.6.2.4"/>
    </reaction>
</comment>
<evidence type="ECO:0000256" key="11">
    <source>
        <dbReference type="PROSITE-ProRule" id="PRU00560"/>
    </source>
</evidence>
<accession>A0A0G1F0M3</accession>
<dbReference type="GO" id="GO:0003677">
    <property type="term" value="F:DNA binding"/>
    <property type="evidence" value="ECO:0007669"/>
    <property type="project" value="UniProtKB-KW"/>
</dbReference>
<keyword evidence="6" id="KW-0238">DNA-binding</keyword>
<evidence type="ECO:0000256" key="10">
    <source>
        <dbReference type="ARBA" id="ARBA00048988"/>
    </source>
</evidence>
<dbReference type="InterPro" id="IPR000212">
    <property type="entry name" value="DNA_helicase_UvrD/REP"/>
</dbReference>
<evidence type="ECO:0000259" key="12">
    <source>
        <dbReference type="PROSITE" id="PS51198"/>
    </source>
</evidence>
<keyword evidence="2 11" id="KW-0547">Nucleotide-binding</keyword>
<dbReference type="InterPro" id="IPR014016">
    <property type="entry name" value="UvrD-like_ATP-bd"/>
</dbReference>
<keyword evidence="3 11" id="KW-0378">Hydrolase</keyword>
<feature type="domain" description="UvrD-like helicase ATP-binding" evidence="12">
    <location>
        <begin position="7"/>
        <end position="287"/>
    </location>
</feature>
<dbReference type="GO" id="GO:0033202">
    <property type="term" value="C:DNA helicase complex"/>
    <property type="evidence" value="ECO:0007669"/>
    <property type="project" value="TreeGrafter"/>
</dbReference>
<protein>
    <recommendedName>
        <fullName evidence="9">DNA 3'-5' helicase</fullName>
        <ecNumber evidence="9">5.6.2.4</ecNumber>
    </recommendedName>
</protein>
<dbReference type="SUPFAM" id="SSF52540">
    <property type="entry name" value="P-loop containing nucleoside triphosphate hydrolases"/>
    <property type="match status" value="1"/>
</dbReference>
<feature type="binding site" evidence="11">
    <location>
        <begin position="28"/>
        <end position="35"/>
    </location>
    <ligand>
        <name>ATP</name>
        <dbReference type="ChEBI" id="CHEBI:30616"/>
    </ligand>
</feature>
<evidence type="ECO:0000256" key="5">
    <source>
        <dbReference type="ARBA" id="ARBA00022840"/>
    </source>
</evidence>
<dbReference type="CDD" id="cd17932">
    <property type="entry name" value="DEXQc_UvrD"/>
    <property type="match status" value="1"/>
</dbReference>
<proteinExistence type="inferred from homology"/>
<dbReference type="PATRIC" id="fig|1618369.3.peg.165"/>
<dbReference type="PANTHER" id="PTHR11070:SF2">
    <property type="entry name" value="ATP-DEPENDENT DNA HELICASE SRS2"/>
    <property type="match status" value="1"/>
</dbReference>
<dbReference type="PANTHER" id="PTHR11070">
    <property type="entry name" value="UVRD / RECB / PCRA DNA HELICASE FAMILY MEMBER"/>
    <property type="match status" value="1"/>
</dbReference>
<dbReference type="AlphaFoldDB" id="A0A0G1F0M3"/>
<dbReference type="Gene3D" id="1.10.486.10">
    <property type="entry name" value="PCRA, domain 4"/>
    <property type="match status" value="2"/>
</dbReference>
<dbReference type="Pfam" id="PF13361">
    <property type="entry name" value="UvrD_C"/>
    <property type="match status" value="2"/>
</dbReference>
<dbReference type="GO" id="GO:0005829">
    <property type="term" value="C:cytosol"/>
    <property type="evidence" value="ECO:0007669"/>
    <property type="project" value="TreeGrafter"/>
</dbReference>
<dbReference type="CDD" id="cd18807">
    <property type="entry name" value="SF1_C_UvrD"/>
    <property type="match status" value="1"/>
</dbReference>
<keyword evidence="7" id="KW-0413">Isomerase</keyword>
<evidence type="ECO:0000256" key="1">
    <source>
        <dbReference type="ARBA" id="ARBA00009922"/>
    </source>
</evidence>
<keyword evidence="4 11" id="KW-0347">Helicase</keyword>
<evidence type="ECO:0000313" key="15">
    <source>
        <dbReference type="Proteomes" id="UP000034213"/>
    </source>
</evidence>
<dbReference type="InterPro" id="IPR014017">
    <property type="entry name" value="DNA_helicase_UvrD-like_C"/>
</dbReference>
<dbReference type="InterPro" id="IPR027417">
    <property type="entry name" value="P-loop_NTPase"/>
</dbReference>
<dbReference type="PROSITE" id="PS51198">
    <property type="entry name" value="UVRD_HELICASE_ATP_BIND"/>
    <property type="match status" value="1"/>
</dbReference>
<dbReference type="Proteomes" id="UP000034213">
    <property type="component" value="Unassembled WGS sequence"/>
</dbReference>
<evidence type="ECO:0000256" key="8">
    <source>
        <dbReference type="ARBA" id="ARBA00034617"/>
    </source>
</evidence>
<dbReference type="Pfam" id="PF00580">
    <property type="entry name" value="UvrD-helicase"/>
    <property type="match status" value="1"/>
</dbReference>
<dbReference type="EMBL" id="LCEW01000008">
    <property type="protein sequence ID" value="KKS80368.1"/>
    <property type="molecule type" value="Genomic_DNA"/>
</dbReference>
<comment type="caution">
    <text evidence="14">The sequence shown here is derived from an EMBL/GenBank/DDBJ whole genome shotgun (WGS) entry which is preliminary data.</text>
</comment>
<dbReference type="FunFam" id="1.10.10.160:FF:000001">
    <property type="entry name" value="ATP-dependent DNA helicase"/>
    <property type="match status" value="1"/>
</dbReference>
<dbReference type="Gene3D" id="1.10.10.160">
    <property type="match status" value="1"/>
</dbReference>
<dbReference type="GO" id="GO:0005524">
    <property type="term" value="F:ATP binding"/>
    <property type="evidence" value="ECO:0007669"/>
    <property type="project" value="UniProtKB-UniRule"/>
</dbReference>
<dbReference type="Gene3D" id="3.40.50.300">
    <property type="entry name" value="P-loop containing nucleotide triphosphate hydrolases"/>
    <property type="match status" value="3"/>
</dbReference>
<dbReference type="GO" id="GO:0009314">
    <property type="term" value="P:response to radiation"/>
    <property type="evidence" value="ECO:0007669"/>
    <property type="project" value="UniProtKB-ARBA"/>
</dbReference>
<feature type="domain" description="UvrD-like helicase C-terminal" evidence="13">
    <location>
        <begin position="288"/>
        <end position="506"/>
    </location>
</feature>
<dbReference type="GO" id="GO:0043138">
    <property type="term" value="F:3'-5' DNA helicase activity"/>
    <property type="evidence" value="ECO:0007669"/>
    <property type="project" value="UniProtKB-EC"/>
</dbReference>
<keyword evidence="5 11" id="KW-0067">ATP-binding</keyword>